<dbReference type="EMBL" id="CP118615">
    <property type="protein sequence ID" value="WDZ87730.1"/>
    <property type="molecule type" value="Genomic_DNA"/>
</dbReference>
<proteinExistence type="predicted"/>
<gene>
    <name evidence="1" type="ORF">PVK37_15650</name>
</gene>
<accession>A0ABY7ZXJ3</accession>
<sequence length="329" mass="33381">MSHHPSDAVLGELLVRHLDTWLTGALRRSRRVTLALAYPGVVGDSAEAALRTVAHAADRVRGHRLTVLVLGVDPDRLGTVGSRLPAEVTLHLVPGDPGRLPVVLKAAGAAGAPLLTVLSDPTGTDLTGPTARAVAAAGRSAELLLAVGASARTDLTSAGFPLVTEVDTAFTDGTSPAVYALGTRSDRSLESFKESLWRAGAASGLRHRALDGAVAEFTAEPDPGPLAALLHAELARSGPATVTELRRHTLTATGYRAGDAVRALTVLLDSGAVRRDPPDGRLAGDVLIEAVAGSEAGAAAPETGVTAGLRAEAVATPEAGAVAGPEAAR</sequence>
<dbReference type="Proteomes" id="UP001219605">
    <property type="component" value="Chromosome"/>
</dbReference>
<name>A0ABY7ZXJ3_9ACTN</name>
<evidence type="ECO:0000313" key="1">
    <source>
        <dbReference type="EMBL" id="WDZ87730.1"/>
    </source>
</evidence>
<organism evidence="1 2">
    <name type="scientific">Micromonospora cathayae</name>
    <dbReference type="NCBI Taxonomy" id="3028804"/>
    <lineage>
        <taxon>Bacteria</taxon>
        <taxon>Bacillati</taxon>
        <taxon>Actinomycetota</taxon>
        <taxon>Actinomycetes</taxon>
        <taxon>Micromonosporales</taxon>
        <taxon>Micromonosporaceae</taxon>
        <taxon>Micromonospora</taxon>
    </lineage>
</organism>
<evidence type="ECO:0000313" key="2">
    <source>
        <dbReference type="Proteomes" id="UP001219605"/>
    </source>
</evidence>
<dbReference type="RefSeq" id="WP_275034737.1">
    <property type="nucleotide sequence ID" value="NZ_CP118615.1"/>
</dbReference>
<keyword evidence="2" id="KW-1185">Reference proteome</keyword>
<protein>
    <submittedName>
        <fullName evidence="1">Uncharacterized protein</fullName>
    </submittedName>
</protein>
<reference evidence="1 2" key="1">
    <citation type="submission" date="2023-02" db="EMBL/GenBank/DDBJ databases">
        <authorList>
            <person name="Mo P."/>
        </authorList>
    </citation>
    <scope>NUCLEOTIDE SEQUENCE [LARGE SCALE GENOMIC DNA]</scope>
    <source>
        <strain evidence="1 2">HUAS 3</strain>
    </source>
</reference>